<feature type="region of interest" description="Disordered" evidence="2">
    <location>
        <begin position="963"/>
        <end position="982"/>
    </location>
</feature>
<keyword evidence="3" id="KW-0812">Transmembrane</keyword>
<evidence type="ECO:0000313" key="6">
    <source>
        <dbReference type="Proteomes" id="UP000318538"/>
    </source>
</evidence>
<evidence type="ECO:0000259" key="4">
    <source>
        <dbReference type="Pfam" id="PF10145"/>
    </source>
</evidence>
<gene>
    <name evidence="5" type="ORF">K227x_62200</name>
</gene>
<dbReference type="KEGG" id="rlc:K227x_62200"/>
<feature type="compositionally biased region" description="Basic and acidic residues" evidence="2">
    <location>
        <begin position="904"/>
        <end position="914"/>
    </location>
</feature>
<feature type="transmembrane region" description="Helical" evidence="3">
    <location>
        <begin position="435"/>
        <end position="461"/>
    </location>
</feature>
<feature type="transmembrane region" description="Helical" evidence="3">
    <location>
        <begin position="467"/>
        <end position="489"/>
    </location>
</feature>
<dbReference type="RefSeq" id="WP_145176223.1">
    <property type="nucleotide sequence ID" value="NZ_CP036525.1"/>
</dbReference>
<keyword evidence="3" id="KW-1133">Transmembrane helix</keyword>
<dbReference type="PANTHER" id="PTHR37813">
    <property type="entry name" value="FELS-2 PROPHAGE PROTEIN"/>
    <property type="match status" value="1"/>
</dbReference>
<keyword evidence="6" id="KW-1185">Reference proteome</keyword>
<evidence type="ECO:0000256" key="1">
    <source>
        <dbReference type="ARBA" id="ARBA00022612"/>
    </source>
</evidence>
<dbReference type="AlphaFoldDB" id="A0A517NKY0"/>
<name>A0A517NKY0_9BACT</name>
<organism evidence="5 6">
    <name type="scientific">Rubripirellula lacrimiformis</name>
    <dbReference type="NCBI Taxonomy" id="1930273"/>
    <lineage>
        <taxon>Bacteria</taxon>
        <taxon>Pseudomonadati</taxon>
        <taxon>Planctomycetota</taxon>
        <taxon>Planctomycetia</taxon>
        <taxon>Pirellulales</taxon>
        <taxon>Pirellulaceae</taxon>
        <taxon>Rubripirellula</taxon>
    </lineage>
</organism>
<protein>
    <submittedName>
        <fullName evidence="5">Phage-related minor tail protein</fullName>
    </submittedName>
</protein>
<keyword evidence="3" id="KW-0472">Membrane</keyword>
<dbReference type="Proteomes" id="UP000318538">
    <property type="component" value="Chromosome"/>
</dbReference>
<dbReference type="PANTHER" id="PTHR37813:SF1">
    <property type="entry name" value="FELS-2 PROPHAGE PROTEIN"/>
    <property type="match status" value="1"/>
</dbReference>
<feature type="transmembrane region" description="Helical" evidence="3">
    <location>
        <begin position="404"/>
        <end position="423"/>
    </location>
</feature>
<dbReference type="Pfam" id="PF10145">
    <property type="entry name" value="PhageMin_Tail"/>
    <property type="match status" value="1"/>
</dbReference>
<dbReference type="InterPro" id="IPR010090">
    <property type="entry name" value="Phage_tape_meas"/>
</dbReference>
<feature type="region of interest" description="Disordered" evidence="2">
    <location>
        <begin position="699"/>
        <end position="727"/>
    </location>
</feature>
<accession>A0A517NKY0</accession>
<feature type="region of interest" description="Disordered" evidence="2">
    <location>
        <begin position="904"/>
        <end position="937"/>
    </location>
</feature>
<keyword evidence="1" id="KW-1188">Viral release from host cell</keyword>
<feature type="compositionally biased region" description="Polar residues" evidence="2">
    <location>
        <begin position="915"/>
        <end position="924"/>
    </location>
</feature>
<proteinExistence type="predicted"/>
<evidence type="ECO:0000256" key="3">
    <source>
        <dbReference type="SAM" id="Phobius"/>
    </source>
</evidence>
<feature type="compositionally biased region" description="Gly residues" evidence="2">
    <location>
        <begin position="707"/>
        <end position="716"/>
    </location>
</feature>
<dbReference type="EMBL" id="CP036525">
    <property type="protein sequence ID" value="QDT07792.1"/>
    <property type="molecule type" value="Genomic_DNA"/>
</dbReference>
<feature type="transmembrane region" description="Helical" evidence="3">
    <location>
        <begin position="496"/>
        <end position="519"/>
    </location>
</feature>
<evidence type="ECO:0000256" key="2">
    <source>
        <dbReference type="SAM" id="MobiDB-lite"/>
    </source>
</evidence>
<dbReference type="OrthoDB" id="9780715at2"/>
<feature type="domain" description="Phage tail tape measure protein" evidence="4">
    <location>
        <begin position="90"/>
        <end position="285"/>
    </location>
</feature>
<feature type="transmembrane region" description="Helical" evidence="3">
    <location>
        <begin position="41"/>
        <end position="62"/>
    </location>
</feature>
<evidence type="ECO:0000313" key="5">
    <source>
        <dbReference type="EMBL" id="QDT07792.1"/>
    </source>
</evidence>
<dbReference type="NCBIfam" id="TIGR01760">
    <property type="entry name" value="tape_meas_TP901"/>
    <property type="match status" value="1"/>
</dbReference>
<reference evidence="5 6" key="1">
    <citation type="submission" date="2019-02" db="EMBL/GenBank/DDBJ databases">
        <title>Deep-cultivation of Planctomycetes and their phenomic and genomic characterization uncovers novel biology.</title>
        <authorList>
            <person name="Wiegand S."/>
            <person name="Jogler M."/>
            <person name="Boedeker C."/>
            <person name="Pinto D."/>
            <person name="Vollmers J."/>
            <person name="Rivas-Marin E."/>
            <person name="Kohn T."/>
            <person name="Peeters S.H."/>
            <person name="Heuer A."/>
            <person name="Rast P."/>
            <person name="Oberbeckmann S."/>
            <person name="Bunk B."/>
            <person name="Jeske O."/>
            <person name="Meyerdierks A."/>
            <person name="Storesund J.E."/>
            <person name="Kallscheuer N."/>
            <person name="Luecker S."/>
            <person name="Lage O.M."/>
            <person name="Pohl T."/>
            <person name="Merkel B.J."/>
            <person name="Hornburger P."/>
            <person name="Mueller R.-W."/>
            <person name="Bruemmer F."/>
            <person name="Labrenz M."/>
            <person name="Spormann A.M."/>
            <person name="Op den Camp H."/>
            <person name="Overmann J."/>
            <person name="Amann R."/>
            <person name="Jetten M.S.M."/>
            <person name="Mascher T."/>
            <person name="Medema M.H."/>
            <person name="Devos D.P."/>
            <person name="Kaster A.-K."/>
            <person name="Ovreas L."/>
            <person name="Rohde M."/>
            <person name="Galperin M.Y."/>
            <person name="Jogler C."/>
        </authorList>
    </citation>
    <scope>NUCLEOTIDE SEQUENCE [LARGE SCALE GENOMIC DNA]</scope>
    <source>
        <strain evidence="5 6">K22_7</strain>
    </source>
</reference>
<sequence>MAKSKIKAGEGYVEIGIRNRIAEGAKGVQSDLDKMGRRVTALGGIISGLGLTLGAPFAFAAGKLANFDDAMRSVGAISQASEKQLSMLTNTAKELGRTTSFTAVDVAMLMSELGRAGFDPSQINEMTGAVLNLSRATGTEAAQSAGILAATIRQYGLEAGDAARVSDGLTAAANKSFNSVESLGEALSYAGPEAKAFGLSLEETLAILGTLGNVGIQGSSAGTAIRRLLTLTGAEAEKMKRIFGVEFIDAAGNARPLIDTLGEVAQATNGLGTAARASKFNEAFGLLGITAAGALGQATTSTKALLTAIQEAEGIAGTTAERMDAGLGGSFRKIASAAEGAVIAIGESFGGSLQSVTDSLTASLGGFTAWIEANKSLVAAVAATTVGMVGTGAAMIALGVTSQLVAAGIGTVGTAFAAVSGILKGVAAVTTAVKAVTLATAGAFAVAQGTSAGMAAGIALVNAAYGISPAFAGIAVAAWGSVGAVLTALSAPSTLAAAMAGLVGSAWTAAAGVVGSAWAVITGPILPFVAAGAAAVAVIGSLVGVAGYAAVAGMDLARAWDIVKTTVGGLVSVVSDTFSVIRDAMSSGDFATAAQALWLGVRAAFWTGVEGAMDAFKWLWSEAWATGKRFFTSLVETAWKATKAIAMAIVNPIQAAREIGTLVGELAGAANNFDVSGRADAAKQELAVLRQSLALSKERNKVEEASGTGGAAGGAPGKQQGQSAHEKDAAVITDKIKAIELEIFALENGEDAANRKRLADEGLTDVQIKQIEVLKAKKKAIEDAQQAEKDAAKNRVDSVMKKGDQLAAAGVSPKDIFDRVMKQIGSDQQNGLIGKDTADTARGTARENLADQLDQLKADGKALADSLRTPAEVLNAKLREITQLQSNGAITDKTALRAEDRVRREFAEEQERSAKTASDVNTGLDQERSRTGPTSTFSAAAASIIGAGNGSENEAMKLRRETAANTATIARQSKKNNVARFA</sequence>
<feature type="transmembrane region" description="Helical" evidence="3">
    <location>
        <begin position="525"/>
        <end position="551"/>
    </location>
</feature>
<feature type="transmembrane region" description="Helical" evidence="3">
    <location>
        <begin position="377"/>
        <end position="398"/>
    </location>
</feature>